<dbReference type="InterPro" id="IPR050553">
    <property type="entry name" value="Thioredoxin_ResA/DsbE_sf"/>
</dbReference>
<dbReference type="OrthoDB" id="9794348at2"/>
<dbReference type="Pfam" id="PF14289">
    <property type="entry name" value="DUF4369"/>
    <property type="match status" value="1"/>
</dbReference>
<evidence type="ECO:0000256" key="5">
    <source>
        <dbReference type="SAM" id="SignalP"/>
    </source>
</evidence>
<dbReference type="CDD" id="cd02966">
    <property type="entry name" value="TlpA_like_family"/>
    <property type="match status" value="1"/>
</dbReference>
<dbReference type="EMBL" id="SPPV01000019">
    <property type="protein sequence ID" value="TFU49429.1"/>
    <property type="molecule type" value="Genomic_DNA"/>
</dbReference>
<name>A0A4S2AKN9_9BACE</name>
<dbReference type="Gene3D" id="3.40.30.10">
    <property type="entry name" value="Glutaredoxin"/>
    <property type="match status" value="1"/>
</dbReference>
<dbReference type="InterPro" id="IPR000866">
    <property type="entry name" value="AhpC/TSA"/>
</dbReference>
<dbReference type="Proteomes" id="UP000298073">
    <property type="component" value="Unassembled WGS sequence"/>
</dbReference>
<evidence type="ECO:0000256" key="3">
    <source>
        <dbReference type="ARBA" id="ARBA00023157"/>
    </source>
</evidence>
<keyword evidence="11" id="KW-1185">Reference proteome</keyword>
<dbReference type="PANTHER" id="PTHR42852">
    <property type="entry name" value="THIOL:DISULFIDE INTERCHANGE PROTEIN DSBE"/>
    <property type="match status" value="1"/>
</dbReference>
<dbReference type="AlphaFoldDB" id="A0A4S2AKN9"/>
<dbReference type="PROSITE" id="PS51352">
    <property type="entry name" value="THIOREDOXIN_2"/>
    <property type="match status" value="1"/>
</dbReference>
<protein>
    <submittedName>
        <fullName evidence="9">AhpC/TSA family protein</fullName>
    </submittedName>
    <submittedName>
        <fullName evidence="7">Thiol-disulfide oxidoreductase ResA</fullName>
    </submittedName>
</protein>
<evidence type="ECO:0000313" key="11">
    <source>
        <dbReference type="Proteomes" id="UP000305751"/>
    </source>
</evidence>
<evidence type="ECO:0000256" key="1">
    <source>
        <dbReference type="ARBA" id="ARBA00004196"/>
    </source>
</evidence>
<comment type="caution">
    <text evidence="9">The sequence shown here is derived from an EMBL/GenBank/DDBJ whole genome shotgun (WGS) entry which is preliminary data.</text>
</comment>
<keyword evidence="4" id="KW-0676">Redox-active center</keyword>
<evidence type="ECO:0000313" key="10">
    <source>
        <dbReference type="Proteomes" id="UP000298073"/>
    </source>
</evidence>
<feature type="signal peptide" evidence="5">
    <location>
        <begin position="1"/>
        <end position="18"/>
    </location>
</feature>
<evidence type="ECO:0000313" key="8">
    <source>
        <dbReference type="EMBL" id="TFU49429.1"/>
    </source>
</evidence>
<dbReference type="InterPro" id="IPR017937">
    <property type="entry name" value="Thioredoxin_CS"/>
</dbReference>
<evidence type="ECO:0000313" key="12">
    <source>
        <dbReference type="Proteomes" id="UP000491181"/>
    </source>
</evidence>
<keyword evidence="3" id="KW-1015">Disulfide bond</keyword>
<evidence type="ECO:0000256" key="4">
    <source>
        <dbReference type="ARBA" id="ARBA00023284"/>
    </source>
</evidence>
<comment type="subcellular location">
    <subcellularLocation>
        <location evidence="1">Cell envelope</location>
    </subcellularLocation>
</comment>
<evidence type="ECO:0000313" key="9">
    <source>
        <dbReference type="EMBL" id="TGY01658.1"/>
    </source>
</evidence>
<keyword evidence="2" id="KW-0201">Cytochrome c-type biogenesis</keyword>
<evidence type="ECO:0000259" key="6">
    <source>
        <dbReference type="PROSITE" id="PS51352"/>
    </source>
</evidence>
<evidence type="ECO:0000313" key="7">
    <source>
        <dbReference type="EMBL" id="GFH87400.1"/>
    </source>
</evidence>
<reference evidence="7 12" key="3">
    <citation type="journal article" date="2020" name="Microbiome">
        <title>Single-cell genomics of uncultured bacteria reveals dietary fiber responders in the mouse gut microbiota.</title>
        <authorList>
            <person name="Chijiiwa R."/>
            <person name="Hosokawa M."/>
            <person name="Kogawa M."/>
            <person name="Nishikawa Y."/>
            <person name="Ide K."/>
            <person name="Sakanashi C."/>
            <person name="Takahashi K."/>
            <person name="Takeyama H."/>
        </authorList>
    </citation>
    <scope>NUCLEOTIDE SEQUENCE [LARGE SCALE GENOMIC DNA]</scope>
    <source>
        <strain evidence="7">IMSAGC_001</strain>
    </source>
</reference>
<evidence type="ECO:0000256" key="2">
    <source>
        <dbReference type="ARBA" id="ARBA00022748"/>
    </source>
</evidence>
<dbReference type="InterPro" id="IPR013766">
    <property type="entry name" value="Thioredoxin_domain"/>
</dbReference>
<feature type="domain" description="Thioredoxin" evidence="6">
    <location>
        <begin position="225"/>
        <end position="366"/>
    </location>
</feature>
<dbReference type="GO" id="GO:0016209">
    <property type="term" value="F:antioxidant activity"/>
    <property type="evidence" value="ECO:0007669"/>
    <property type="project" value="InterPro"/>
</dbReference>
<accession>A0A4S2AKN9</accession>
<gene>
    <name evidence="7" type="primary">resA_11</name>
    <name evidence="8" type="ORF">E4T97_10380</name>
    <name evidence="9" type="ORF">E5356_12315</name>
    <name evidence="7" type="ORF">IMSAGC001_02825</name>
</gene>
<dbReference type="Proteomes" id="UP000305751">
    <property type="component" value="Unassembled WGS sequence"/>
</dbReference>
<dbReference type="Proteomes" id="UP000491181">
    <property type="component" value="Unassembled WGS sequence"/>
</dbReference>
<keyword evidence="5" id="KW-0732">Signal</keyword>
<dbReference type="RefSeq" id="WP_135037810.1">
    <property type="nucleotide sequence ID" value="NZ_BLLS01000092.1"/>
</dbReference>
<dbReference type="PROSITE" id="PS51257">
    <property type="entry name" value="PROKAR_LIPOPROTEIN"/>
    <property type="match status" value="1"/>
</dbReference>
<dbReference type="EMBL" id="SRZA01000038">
    <property type="protein sequence ID" value="TGY01658.1"/>
    <property type="molecule type" value="Genomic_DNA"/>
</dbReference>
<dbReference type="Pfam" id="PF00578">
    <property type="entry name" value="AhpC-TSA"/>
    <property type="match status" value="1"/>
</dbReference>
<dbReference type="GO" id="GO:0017004">
    <property type="term" value="P:cytochrome complex assembly"/>
    <property type="evidence" value="ECO:0007669"/>
    <property type="project" value="UniProtKB-KW"/>
</dbReference>
<feature type="chain" id="PRO_5044609059" evidence="5">
    <location>
        <begin position="19"/>
        <end position="366"/>
    </location>
</feature>
<dbReference type="SUPFAM" id="SSF52833">
    <property type="entry name" value="Thioredoxin-like"/>
    <property type="match status" value="1"/>
</dbReference>
<reference evidence="8 10" key="1">
    <citation type="submission" date="2019-03" db="EMBL/GenBank/DDBJ databases">
        <title>Diversity of the mouse oral microbiome.</title>
        <authorList>
            <person name="Joseph S."/>
            <person name="Aduse-Opoku J."/>
            <person name="Curtis M."/>
            <person name="Wade W."/>
            <person name="Hashim A."/>
        </authorList>
    </citation>
    <scope>NUCLEOTIDE SEQUENCE [LARGE SCALE GENOMIC DNA]</scope>
    <source>
        <strain evidence="8 10">P2318</strain>
    </source>
</reference>
<dbReference type="InterPro" id="IPR025380">
    <property type="entry name" value="DUF4369"/>
</dbReference>
<organism evidence="9 11">
    <name type="scientific">Bacteroides acidifaciens</name>
    <dbReference type="NCBI Taxonomy" id="85831"/>
    <lineage>
        <taxon>Bacteria</taxon>
        <taxon>Pseudomonadati</taxon>
        <taxon>Bacteroidota</taxon>
        <taxon>Bacteroidia</taxon>
        <taxon>Bacteroidales</taxon>
        <taxon>Bacteroidaceae</taxon>
        <taxon>Bacteroides</taxon>
    </lineage>
</organism>
<dbReference type="PANTHER" id="PTHR42852:SF6">
    <property type="entry name" value="THIOL:DISULFIDE INTERCHANGE PROTEIN DSBE"/>
    <property type="match status" value="1"/>
</dbReference>
<dbReference type="GO" id="GO:0016491">
    <property type="term" value="F:oxidoreductase activity"/>
    <property type="evidence" value="ECO:0007669"/>
    <property type="project" value="InterPro"/>
</dbReference>
<dbReference type="InterPro" id="IPR036249">
    <property type="entry name" value="Thioredoxin-like_sf"/>
</dbReference>
<dbReference type="GO" id="GO:0030313">
    <property type="term" value="C:cell envelope"/>
    <property type="evidence" value="ECO:0007669"/>
    <property type="project" value="UniProtKB-SubCell"/>
</dbReference>
<dbReference type="EMBL" id="BLLS01000092">
    <property type="protein sequence ID" value="GFH87400.1"/>
    <property type="molecule type" value="Genomic_DNA"/>
</dbReference>
<dbReference type="PROSITE" id="PS00194">
    <property type="entry name" value="THIOREDOXIN_1"/>
    <property type="match status" value="1"/>
</dbReference>
<sequence>MKYSIFSAVACMLMGGMACTGNTGYKITGTVENAQEGDTVILQEAVNGDLSPLETTVIRNGYFTFEGKQDSTICRYITSKIDGREYMVDFFLENGNITVSLAKEAVSATGTYINDIHQKVREVVDKAVAEIDEAYAFLRDTTLTNEQRKEGEEQVRLKEAAYYQIVKDCMKQQITNLVGVSLFKQMYRENTLEENDSLLQQVPAMYQTDQTIMKIKDRVENGKNTMVGKKFADFELQTLSGGTKRLSDFVGKGKVVLLDFWASWCGPCLKEMPNLVVAYDKYTDKGFEVIGISLDEDEEDWRGAVEHLKISWPQLSDLKGWKCKAAKLYAIQSIPYTVLIDGEGTIICRDLRGEELQKKLEEVLKD</sequence>
<proteinExistence type="predicted"/>
<reference evidence="9 11" key="2">
    <citation type="submission" date="2019-04" db="EMBL/GenBank/DDBJ databases">
        <title>Microbes associate with the intestines of laboratory mice.</title>
        <authorList>
            <person name="Navarre W."/>
            <person name="Wong E."/>
            <person name="Huang K."/>
            <person name="Tropini C."/>
            <person name="Ng K."/>
            <person name="Yu B."/>
        </authorList>
    </citation>
    <scope>NUCLEOTIDE SEQUENCE [LARGE SCALE GENOMIC DNA]</scope>
    <source>
        <strain evidence="9 11">NM70_E10</strain>
    </source>
</reference>